<keyword evidence="4" id="KW-0472">Membrane</keyword>
<dbReference type="InterPro" id="IPR015943">
    <property type="entry name" value="WD40/YVTN_repeat-like_dom_sf"/>
</dbReference>
<dbReference type="Proteomes" id="UP000694700">
    <property type="component" value="Unplaced"/>
</dbReference>
<keyword evidence="4" id="KW-1133">Transmembrane helix</keyword>
<dbReference type="Ensembl" id="ENSCCRT00015002870.1">
    <property type="protein sequence ID" value="ENSCCRP00015002728.1"/>
    <property type="gene ID" value="ENSCCRG00015001717.1"/>
</dbReference>
<evidence type="ECO:0000256" key="2">
    <source>
        <dbReference type="ARBA" id="ARBA00022737"/>
    </source>
</evidence>
<dbReference type="PANTHER" id="PTHR16017:SF0">
    <property type="entry name" value="WD REPEAT-CONTAINING PROTEIN 70"/>
    <property type="match status" value="1"/>
</dbReference>
<keyword evidence="1" id="KW-0853">WD repeat</keyword>
<evidence type="ECO:0000313" key="5">
    <source>
        <dbReference type="Ensembl" id="ENSCCRP00015002728.1"/>
    </source>
</evidence>
<accession>A0A8C1S6J1</accession>
<dbReference type="SUPFAM" id="SSF50978">
    <property type="entry name" value="WD40 repeat-like"/>
    <property type="match status" value="1"/>
</dbReference>
<dbReference type="InterPro" id="IPR036322">
    <property type="entry name" value="WD40_repeat_dom_sf"/>
</dbReference>
<dbReference type="InterPro" id="IPR051858">
    <property type="entry name" value="WD_repeat_GAD-1"/>
</dbReference>
<feature type="transmembrane region" description="Helical" evidence="4">
    <location>
        <begin position="169"/>
        <end position="187"/>
    </location>
</feature>
<evidence type="ECO:0000256" key="3">
    <source>
        <dbReference type="SAM" id="MobiDB-lite"/>
    </source>
</evidence>
<feature type="transmembrane region" description="Helical" evidence="4">
    <location>
        <begin position="116"/>
        <end position="135"/>
    </location>
</feature>
<reference evidence="5" key="1">
    <citation type="submission" date="2025-08" db="UniProtKB">
        <authorList>
            <consortium name="Ensembl"/>
        </authorList>
    </citation>
    <scope>IDENTIFICATION</scope>
</reference>
<evidence type="ECO:0000256" key="1">
    <source>
        <dbReference type="ARBA" id="ARBA00022574"/>
    </source>
</evidence>
<keyword evidence="2" id="KW-0677">Repeat</keyword>
<feature type="region of interest" description="Disordered" evidence="3">
    <location>
        <begin position="394"/>
        <end position="417"/>
    </location>
</feature>
<protein>
    <submittedName>
        <fullName evidence="5">Uncharacterized protein</fullName>
    </submittedName>
</protein>
<evidence type="ECO:0000313" key="6">
    <source>
        <dbReference type="Proteomes" id="UP000694700"/>
    </source>
</evidence>
<organism evidence="5 6">
    <name type="scientific">Cyprinus carpio</name>
    <name type="common">Common carp</name>
    <dbReference type="NCBI Taxonomy" id="7962"/>
    <lineage>
        <taxon>Eukaryota</taxon>
        <taxon>Metazoa</taxon>
        <taxon>Chordata</taxon>
        <taxon>Craniata</taxon>
        <taxon>Vertebrata</taxon>
        <taxon>Euteleostomi</taxon>
        <taxon>Actinopterygii</taxon>
        <taxon>Neopterygii</taxon>
        <taxon>Teleostei</taxon>
        <taxon>Ostariophysi</taxon>
        <taxon>Cypriniformes</taxon>
        <taxon>Cyprinidae</taxon>
        <taxon>Cyprininae</taxon>
        <taxon>Cyprinus</taxon>
    </lineage>
</organism>
<name>A0A8C1S6J1_CYPCA</name>
<dbReference type="Gene3D" id="2.130.10.10">
    <property type="entry name" value="YVTN repeat-like/Quinoprotein amine dehydrogenase"/>
    <property type="match status" value="1"/>
</dbReference>
<dbReference type="PANTHER" id="PTHR16017">
    <property type="entry name" value="GASTRULATION DEFECTIVE PROTEIN 1-RELATED"/>
    <property type="match status" value="1"/>
</dbReference>
<dbReference type="GO" id="GO:0035861">
    <property type="term" value="C:site of double-strand break"/>
    <property type="evidence" value="ECO:0007669"/>
    <property type="project" value="TreeGrafter"/>
</dbReference>
<keyword evidence="4" id="KW-0812">Transmembrane</keyword>
<sequence length="417" mass="46967">MTLISDDLCLHRSQLWLWILPALDVRFWDFGGMDSALHAFRSLQPCECHQIRSLQYSGDIILVVAGNSQAKVLDRDGFQVLECIRGDQYIVDMANTKGHTAKLNDGCWHPKTKEEFLTSICFMLICCGLVLWTVWTWDLNSQKKHKSVFKPRSLQGKRDGSIQIWDRNLSVSVCGFIFIFIFTLQSYPGGDAVRGNKASCQIERADRPGRRGQRVLTLSSLLFCNCADEQDSPDDKLLLTGISVKKDEGNGKLLFFERESLREVYEIEVADASVVGCLWHPKLNQIMVGTGNGLVKVYYDPVKTQRGAMLCVVKSPGEDIISSNMHTLTKVTVKTFIMSQKISISNKCFNRGCCAACEERSTLSLCASCDSRVFLAAHALPMFREARQRSTGSSWRRTDWIRSDPTNPNRPCPDQVT</sequence>
<evidence type="ECO:0000256" key="4">
    <source>
        <dbReference type="SAM" id="Phobius"/>
    </source>
</evidence>
<proteinExistence type="predicted"/>
<dbReference type="GO" id="GO:0005634">
    <property type="term" value="C:nucleus"/>
    <property type="evidence" value="ECO:0007669"/>
    <property type="project" value="TreeGrafter"/>
</dbReference>
<dbReference type="AlphaFoldDB" id="A0A8C1S6J1"/>